<dbReference type="RefSeq" id="WP_082749775.1">
    <property type="nucleotide sequence ID" value="NZ_KQ959775.1"/>
</dbReference>
<name>A0A133ZYQ4_9FIRM</name>
<dbReference type="InterPro" id="IPR018633">
    <property type="entry name" value="DUF2357"/>
</dbReference>
<accession>A0A133ZYQ4</accession>
<sequence>MVESAAIDFIKSTYSLGTISSTRNDVPAIFFTLISQLLDKFLKAVKVIMKKPNHKLNKEYSIVENHKLRRTDNKTLQWLSKHPDRIKQSEGKNLVKSALGVRKKITYDTVENQFVKFMLITKVKRLSKFRLIYVSSFKYAEKSADIEVIKNIDNMVSKINRELDNPIFSEVSKLKSLNTMSLVFQMAPGYRDLYRHFQLIQRGISFTGEVYSFSVKETSVLYEYWCFIKLVNIMKKRYAILDDGNDIIKANRKGVVVTLSKNSKSEVRFLDPNTGDRFELIYNPGEYPSDTVKQVPDNVLKLSKQSGINGKKAKFQYVFDAKYKVEMNPDEYYPDKEKKPGPKVADINTMHRYRDAIVAKNGDFTETLMFGAYVLFPYPGNEEEYRSHQFYKSIGSVNIGGVPFLPGKTKIAEELLTRLVGESDSSAFERAVLPKGIEDRLKKIDWTKEDVLVGSLSSVEQWVECYNKKYYYVPVDSLNTNYHQVEYIAIYQSKKLFGEDAGVLYYGEVLEVSVLPRMEINNLGGRTHPNAKCYRFKVKEWKCLSSKIEFERDWVYRPRYSNSFLLHNSKSTFELFNIRSEADYRLVYELRRIQDNLKVQDNAKELFVKIDESISVYNDDSYIRVYEAGKEKLRRSTDDFIRSPSIVFEYIKKCIVNRVNLF</sequence>
<dbReference type="PATRIC" id="fig|467210.3.peg.327"/>
<protein>
    <recommendedName>
        <fullName evidence="1">DUF2357 domain-containing protein</fullName>
    </recommendedName>
</protein>
<dbReference type="InterPro" id="IPR007505">
    <property type="entry name" value="PDDEXK_7"/>
</dbReference>
<dbReference type="Pfam" id="PF09823">
    <property type="entry name" value="DUF2357"/>
    <property type="match status" value="1"/>
</dbReference>
<reference evidence="3" key="1">
    <citation type="submission" date="2016-01" db="EMBL/GenBank/DDBJ databases">
        <authorList>
            <person name="Mitreva M."/>
            <person name="Pepin K.H."/>
            <person name="Mihindukulasuriya K.A."/>
            <person name="Fulton R."/>
            <person name="Fronick C."/>
            <person name="O'Laughlin M."/>
            <person name="Miner T."/>
            <person name="Herter B."/>
            <person name="Rosa B.A."/>
            <person name="Cordes M."/>
            <person name="Tomlinson C."/>
            <person name="Wollam A."/>
            <person name="Palsikar V.B."/>
            <person name="Mardis E.R."/>
            <person name="Wilson R.K."/>
        </authorList>
    </citation>
    <scope>NUCLEOTIDE SEQUENCE [LARGE SCALE GENOMIC DNA]</scope>
    <source>
        <strain evidence="3">DNF00896</strain>
    </source>
</reference>
<proteinExistence type="predicted"/>
<gene>
    <name evidence="2" type="ORF">HMPREF1866_00332</name>
</gene>
<evidence type="ECO:0000313" key="3">
    <source>
        <dbReference type="Proteomes" id="UP000070394"/>
    </source>
</evidence>
<evidence type="ECO:0000259" key="1">
    <source>
        <dbReference type="Pfam" id="PF09823"/>
    </source>
</evidence>
<keyword evidence="3" id="KW-1185">Reference proteome</keyword>
<dbReference type="Pfam" id="PF04411">
    <property type="entry name" value="PDDEXK_7"/>
    <property type="match status" value="1"/>
</dbReference>
<dbReference type="AlphaFoldDB" id="A0A133ZYQ4"/>
<comment type="caution">
    <text evidence="2">The sequence shown here is derived from an EMBL/GenBank/DDBJ whole genome shotgun (WGS) entry which is preliminary data.</text>
</comment>
<evidence type="ECO:0000313" key="2">
    <source>
        <dbReference type="EMBL" id="KXB60551.1"/>
    </source>
</evidence>
<dbReference type="EMBL" id="LSDA01000011">
    <property type="protein sequence ID" value="KXB60551.1"/>
    <property type="molecule type" value="Genomic_DNA"/>
</dbReference>
<dbReference type="Proteomes" id="UP000070394">
    <property type="component" value="Unassembled WGS sequence"/>
</dbReference>
<feature type="domain" description="DUF2357" evidence="1">
    <location>
        <begin position="4"/>
        <end position="197"/>
    </location>
</feature>
<organism evidence="2 3">
    <name type="scientific">Lachnoanaerobaculum saburreum</name>
    <dbReference type="NCBI Taxonomy" id="467210"/>
    <lineage>
        <taxon>Bacteria</taxon>
        <taxon>Bacillati</taxon>
        <taxon>Bacillota</taxon>
        <taxon>Clostridia</taxon>
        <taxon>Lachnospirales</taxon>
        <taxon>Lachnospiraceae</taxon>
        <taxon>Lachnoanaerobaculum</taxon>
    </lineage>
</organism>